<feature type="compositionally biased region" description="Acidic residues" evidence="1">
    <location>
        <begin position="40"/>
        <end position="51"/>
    </location>
</feature>
<dbReference type="Gene3D" id="1.25.40.20">
    <property type="entry name" value="Ankyrin repeat-containing domain"/>
    <property type="match status" value="1"/>
</dbReference>
<dbReference type="SUPFAM" id="SSF48403">
    <property type="entry name" value="Ankyrin repeat"/>
    <property type="match status" value="1"/>
</dbReference>
<accession>A0AAD6MVW2</accession>
<evidence type="ECO:0000313" key="3">
    <source>
        <dbReference type="Proteomes" id="UP001215712"/>
    </source>
</evidence>
<dbReference type="InterPro" id="IPR002110">
    <property type="entry name" value="Ankyrin_rpt"/>
</dbReference>
<organism evidence="2 3">
    <name type="scientific">Penicillium malachiteum</name>
    <dbReference type="NCBI Taxonomy" id="1324776"/>
    <lineage>
        <taxon>Eukaryota</taxon>
        <taxon>Fungi</taxon>
        <taxon>Dikarya</taxon>
        <taxon>Ascomycota</taxon>
        <taxon>Pezizomycotina</taxon>
        <taxon>Eurotiomycetes</taxon>
        <taxon>Eurotiomycetidae</taxon>
        <taxon>Eurotiales</taxon>
        <taxon>Aspergillaceae</taxon>
        <taxon>Penicillium</taxon>
    </lineage>
</organism>
<feature type="compositionally biased region" description="Acidic residues" evidence="1">
    <location>
        <begin position="59"/>
        <end position="98"/>
    </location>
</feature>
<feature type="compositionally biased region" description="Basic and acidic residues" evidence="1">
    <location>
        <begin position="631"/>
        <end position="648"/>
    </location>
</feature>
<dbReference type="Pfam" id="PF00023">
    <property type="entry name" value="Ank"/>
    <property type="match status" value="1"/>
</dbReference>
<comment type="caution">
    <text evidence="2">The sequence shown here is derived from an EMBL/GenBank/DDBJ whole genome shotgun (WGS) entry which is preliminary data.</text>
</comment>
<reference evidence="2" key="2">
    <citation type="submission" date="2023-01" db="EMBL/GenBank/DDBJ databases">
        <authorList>
            <person name="Petersen C."/>
        </authorList>
    </citation>
    <scope>NUCLEOTIDE SEQUENCE</scope>
    <source>
        <strain evidence="2">IBT 17514</strain>
    </source>
</reference>
<feature type="region of interest" description="Disordered" evidence="1">
    <location>
        <begin position="631"/>
        <end position="665"/>
    </location>
</feature>
<protein>
    <submittedName>
        <fullName evidence="2">Uncharacterized protein</fullName>
    </submittedName>
</protein>
<dbReference type="EMBL" id="JAQJAN010000008">
    <property type="protein sequence ID" value="KAJ5724906.1"/>
    <property type="molecule type" value="Genomic_DNA"/>
</dbReference>
<feature type="region of interest" description="Disordered" evidence="1">
    <location>
        <begin position="1"/>
        <end position="111"/>
    </location>
</feature>
<feature type="compositionally biased region" description="Low complexity" evidence="1">
    <location>
        <begin position="28"/>
        <end position="39"/>
    </location>
</feature>
<gene>
    <name evidence="2" type="ORF">N7493_006634</name>
</gene>
<evidence type="ECO:0000313" key="2">
    <source>
        <dbReference type="EMBL" id="KAJ5724906.1"/>
    </source>
</evidence>
<dbReference type="Proteomes" id="UP001215712">
    <property type="component" value="Unassembled WGS sequence"/>
</dbReference>
<evidence type="ECO:0000256" key="1">
    <source>
        <dbReference type="SAM" id="MobiDB-lite"/>
    </source>
</evidence>
<dbReference type="SMART" id="SM00248">
    <property type="entry name" value="ANK"/>
    <property type="match status" value="2"/>
</dbReference>
<keyword evidence="3" id="KW-1185">Reference proteome</keyword>
<name>A0AAD6MVW2_9EURO</name>
<sequence>MAPSHVVAKTFSADLPTSEEGSTDDENSSGGSSAEGSATGDEEPESSSELEGESRGYVDVDEPMDAALEDETADNADADADELMDSSEEDESTGDEGSDSGSNSDATSLTSSDDYENSIQWHHLIDYLADNLRQYVLGLQGEDEPDLFTTDQFVSIQEDLLDDECSAGVEDVYRYATKTRFQILPEPVKFEVLDRLFNFHQEDEEGADMISIHCLHSLRSMSTDMRTVVDLWMEQSREKWEKLCEWEFQHFFDRDVLRRDSTRPWNPEAYHIPHLEETNVAIQAATSCAGCFEMLVAHGVIVPGAYDVNGKSLLHWALEHKCQDVVRYITNTAELHDDFFEIKNKSKDAAEKHPLLLLIEYANLEGFEILYKRLKKAKAFITQPDLLKLLQLPSSKLGMCKFVTAKLAINILDHTAVNIGDVGPTFNTGNVLREVSTTSWHEAARFNPDGEAFMNFLFEESGTEGESTYNRQHLTPLMYAAYADNPSAFKWLLKNGASATYGLPNRNDARPPYVVKIVAQNFNYGSDMMFRETLDILPEEFFHDYMMVKEVFGYIIDGLTKAGFKNDDPNSSGHSAFLPENRVLTMFLAADKCQDLVNRLPENWAYSAELYQAISRARSFGYSFLPPSMIKKREGTRNKPERMVRPEGPKPLPFDFVSRRPLARP</sequence>
<dbReference type="InterPro" id="IPR036770">
    <property type="entry name" value="Ankyrin_rpt-contain_sf"/>
</dbReference>
<reference evidence="2" key="1">
    <citation type="journal article" date="2023" name="IMA Fungus">
        <title>Comparative genomic study of the Penicillium genus elucidates a diverse pangenome and 15 lateral gene transfer events.</title>
        <authorList>
            <person name="Petersen C."/>
            <person name="Sorensen T."/>
            <person name="Nielsen M.R."/>
            <person name="Sondergaard T.E."/>
            <person name="Sorensen J.L."/>
            <person name="Fitzpatrick D.A."/>
            <person name="Frisvad J.C."/>
            <person name="Nielsen K.L."/>
        </authorList>
    </citation>
    <scope>NUCLEOTIDE SEQUENCE</scope>
    <source>
        <strain evidence="2">IBT 17514</strain>
    </source>
</reference>
<proteinExistence type="predicted"/>
<dbReference type="AlphaFoldDB" id="A0AAD6MVW2"/>